<dbReference type="SUPFAM" id="SSF141523">
    <property type="entry name" value="L,D-transpeptidase catalytic domain-like"/>
    <property type="match status" value="1"/>
</dbReference>
<dbReference type="RefSeq" id="WP_088391354.1">
    <property type="nucleotide sequence ID" value="NZ_MTCZ01000024.1"/>
</dbReference>
<evidence type="ECO:0000256" key="1">
    <source>
        <dbReference type="ARBA" id="ARBA00004752"/>
    </source>
</evidence>
<dbReference type="GO" id="GO:0009252">
    <property type="term" value="P:peptidoglycan biosynthetic process"/>
    <property type="evidence" value="ECO:0007669"/>
    <property type="project" value="UniProtKB-UniPathway"/>
</dbReference>
<dbReference type="AlphaFoldDB" id="A0A246GK07"/>
<evidence type="ECO:0000256" key="3">
    <source>
        <dbReference type="ARBA" id="ARBA00022679"/>
    </source>
</evidence>
<evidence type="ECO:0000256" key="2">
    <source>
        <dbReference type="ARBA" id="ARBA00005992"/>
    </source>
</evidence>
<sequence>MKKFYSILLFVLIYVSCANNTNPRFFSTEESIEKALKNETLLDNWDLDENRMDLLEAIRKSTEEGLNPEDYHYSELLKYEDSIVLTSDQKESYHQLLTIALIKYSSHLRNGKLNANEIYSDWEITPKPIVTDSILSIILAKKQVDSLIKQSKPHHFIYNQLKKALLKINTMPDEVFDTIKPKLNEKLYFGLKNSGTISKIKKRLRLWGDLKSSDTLVNKTFDENLKKAIISFQKRHGLQSDGLIGLGTLKALNYSKEYRKRQIMVNLERWRWFPADLGNNFLAVNLTDFELQVVENNDTTKTYRVVIGQPKRKTPILSSKVDNIIFNPTWTVPPTIIKEDLVPAATKSRNYFHKSKIKIFNTKNKEISPYSWKPEDALTYKYVQSPGYNNSLGLVKINFNNNHLVYMHDTNHRELFTNQYRALSSGCVRIEKPLPLAEYLLRDKLKKEYIKEEVIQKNKTKNSVPTYKKKLIEIPVYSLAEIDTIIQKKETKAVRVSQNFGIHFLYFTAWYDKGLIQFRNDIYQYDSELYLRLSDQLTNNIISSSRVINK</sequence>
<dbReference type="Proteomes" id="UP000197768">
    <property type="component" value="Unassembled WGS sequence"/>
</dbReference>
<dbReference type="InterPro" id="IPR052905">
    <property type="entry name" value="LD-transpeptidase_YkuD-like"/>
</dbReference>
<evidence type="ECO:0000259" key="9">
    <source>
        <dbReference type="PROSITE" id="PS52029"/>
    </source>
</evidence>
<evidence type="ECO:0000256" key="6">
    <source>
        <dbReference type="ARBA" id="ARBA00023316"/>
    </source>
</evidence>
<dbReference type="Pfam" id="PF01471">
    <property type="entry name" value="PG_binding_1"/>
    <property type="match status" value="1"/>
</dbReference>
<dbReference type="InterPro" id="IPR002477">
    <property type="entry name" value="Peptidoglycan-bd-like"/>
</dbReference>
<dbReference type="PROSITE" id="PS52029">
    <property type="entry name" value="LD_TPASE"/>
    <property type="match status" value="1"/>
</dbReference>
<organism evidence="10 11">
    <name type="scientific">Flavobacterium davisii</name>
    <dbReference type="NCBI Taxonomy" id="2906077"/>
    <lineage>
        <taxon>Bacteria</taxon>
        <taxon>Pseudomonadati</taxon>
        <taxon>Bacteroidota</taxon>
        <taxon>Flavobacteriia</taxon>
        <taxon>Flavobacteriales</taxon>
        <taxon>Flavobacteriaceae</taxon>
        <taxon>Flavobacterium</taxon>
    </lineage>
</organism>
<feature type="chain" id="PRO_5012354274" description="L,D-TPase catalytic domain-containing protein" evidence="8">
    <location>
        <begin position="21"/>
        <end position="550"/>
    </location>
</feature>
<feature type="domain" description="L,D-TPase catalytic" evidence="9">
    <location>
        <begin position="280"/>
        <end position="455"/>
    </location>
</feature>
<dbReference type="Gene3D" id="2.40.440.10">
    <property type="entry name" value="L,D-transpeptidase catalytic domain-like"/>
    <property type="match status" value="1"/>
</dbReference>
<dbReference type="InterPro" id="IPR036365">
    <property type="entry name" value="PGBD-like_sf"/>
</dbReference>
<dbReference type="Pfam" id="PF03734">
    <property type="entry name" value="YkuD"/>
    <property type="match status" value="1"/>
</dbReference>
<dbReference type="InterPro" id="IPR036366">
    <property type="entry name" value="PGBDSf"/>
</dbReference>
<dbReference type="SUPFAM" id="SSF47090">
    <property type="entry name" value="PGBD-like"/>
    <property type="match status" value="1"/>
</dbReference>
<gene>
    <name evidence="10" type="ORF">BWK59_04215</name>
</gene>
<dbReference type="Pfam" id="PF20142">
    <property type="entry name" value="Scaffold"/>
    <property type="match status" value="1"/>
</dbReference>
<keyword evidence="5 7" id="KW-0573">Peptidoglycan synthesis</keyword>
<protein>
    <recommendedName>
        <fullName evidence="9">L,D-TPase catalytic domain-containing protein</fullName>
    </recommendedName>
</protein>
<comment type="pathway">
    <text evidence="1 7">Cell wall biogenesis; peptidoglycan biosynthesis.</text>
</comment>
<dbReference type="GO" id="GO:0004180">
    <property type="term" value="F:carboxypeptidase activity"/>
    <property type="evidence" value="ECO:0007669"/>
    <property type="project" value="UniProtKB-ARBA"/>
</dbReference>
<name>A0A246GK07_9FLAO</name>
<dbReference type="PANTHER" id="PTHR41533:SF2">
    <property type="entry name" value="BLR7131 PROTEIN"/>
    <property type="match status" value="1"/>
</dbReference>
<dbReference type="Gene3D" id="1.10.101.10">
    <property type="entry name" value="PGBD-like superfamily/PGBD"/>
    <property type="match status" value="1"/>
</dbReference>
<reference evidence="10 11" key="1">
    <citation type="journal article" date="2017" name="Infect. Genet. Evol.">
        <title>Comparative genome analysis of fish pathogen Flavobacterium columnare reveals extensive sequence diversity within the species.</title>
        <authorList>
            <person name="Kayansamruaj P."/>
            <person name="Dong H.T."/>
            <person name="Hirono I."/>
            <person name="Kondo H."/>
            <person name="Senapin S."/>
            <person name="Rodkhum C."/>
        </authorList>
    </citation>
    <scope>NUCLEOTIDE SEQUENCE [LARGE SCALE GENOMIC DNA]</scope>
    <source>
        <strain evidence="10 11">1215</strain>
    </source>
</reference>
<keyword evidence="8" id="KW-0732">Signal</keyword>
<accession>A0A246GK07</accession>
<keyword evidence="6 7" id="KW-0961">Cell wall biogenesis/degradation</keyword>
<keyword evidence="4 7" id="KW-0133">Cell shape</keyword>
<feature type="active site" description="Proton donor/acceptor" evidence="7">
    <location>
        <position position="408"/>
    </location>
</feature>
<feature type="active site" description="Nucleophile" evidence="7">
    <location>
        <position position="427"/>
    </location>
</feature>
<dbReference type="PANTHER" id="PTHR41533">
    <property type="entry name" value="L,D-TRANSPEPTIDASE HI_1667-RELATED"/>
    <property type="match status" value="1"/>
</dbReference>
<keyword evidence="3" id="KW-0808">Transferase</keyword>
<dbReference type="GO" id="GO:0008360">
    <property type="term" value="P:regulation of cell shape"/>
    <property type="evidence" value="ECO:0007669"/>
    <property type="project" value="UniProtKB-UniRule"/>
</dbReference>
<feature type="signal peptide" evidence="8">
    <location>
        <begin position="1"/>
        <end position="20"/>
    </location>
</feature>
<dbReference type="GO" id="GO:0016740">
    <property type="term" value="F:transferase activity"/>
    <property type="evidence" value="ECO:0007669"/>
    <property type="project" value="UniProtKB-KW"/>
</dbReference>
<proteinExistence type="inferred from homology"/>
<dbReference type="EMBL" id="MTCZ01000024">
    <property type="protein sequence ID" value="OWP84641.1"/>
    <property type="molecule type" value="Genomic_DNA"/>
</dbReference>
<dbReference type="InterPro" id="IPR038063">
    <property type="entry name" value="Transpep_catalytic_dom"/>
</dbReference>
<evidence type="ECO:0000256" key="8">
    <source>
        <dbReference type="SAM" id="SignalP"/>
    </source>
</evidence>
<dbReference type="GO" id="GO:0071555">
    <property type="term" value="P:cell wall organization"/>
    <property type="evidence" value="ECO:0007669"/>
    <property type="project" value="UniProtKB-UniRule"/>
</dbReference>
<dbReference type="InterPro" id="IPR005490">
    <property type="entry name" value="LD_TPept_cat_dom"/>
</dbReference>
<comment type="similarity">
    <text evidence="2">Belongs to the YkuD family.</text>
</comment>
<evidence type="ECO:0000256" key="7">
    <source>
        <dbReference type="PROSITE-ProRule" id="PRU01373"/>
    </source>
</evidence>
<dbReference type="UniPathway" id="UPA00219"/>
<evidence type="ECO:0000256" key="4">
    <source>
        <dbReference type="ARBA" id="ARBA00022960"/>
    </source>
</evidence>
<dbReference type="CDD" id="cd16913">
    <property type="entry name" value="YkuD_like"/>
    <property type="match status" value="1"/>
</dbReference>
<dbReference type="InterPro" id="IPR045380">
    <property type="entry name" value="LD_TPept_scaffold_dom"/>
</dbReference>
<evidence type="ECO:0000256" key="5">
    <source>
        <dbReference type="ARBA" id="ARBA00022984"/>
    </source>
</evidence>
<evidence type="ECO:0000313" key="10">
    <source>
        <dbReference type="EMBL" id="OWP84641.1"/>
    </source>
</evidence>
<evidence type="ECO:0000313" key="11">
    <source>
        <dbReference type="Proteomes" id="UP000197768"/>
    </source>
</evidence>
<comment type="caution">
    <text evidence="10">The sequence shown here is derived from an EMBL/GenBank/DDBJ whole genome shotgun (WGS) entry which is preliminary data.</text>
</comment>